<dbReference type="EMBL" id="JBBMEZ010000006">
    <property type="protein sequence ID" value="MEQ2469356.1"/>
    <property type="molecule type" value="Genomic_DNA"/>
</dbReference>
<dbReference type="Proteomes" id="UP001490816">
    <property type="component" value="Unassembled WGS sequence"/>
</dbReference>
<dbReference type="Pfam" id="PF18953">
    <property type="entry name" value="SAP_new25"/>
    <property type="match status" value="1"/>
</dbReference>
<comment type="caution">
    <text evidence="2">The sequence shown here is derived from an EMBL/GenBank/DDBJ whole genome shotgun (WGS) entry which is preliminary data.</text>
</comment>
<accession>A0ABV1F9B8</accession>
<protein>
    <submittedName>
        <fullName evidence="2">DUF6434 domain-containing protein</fullName>
    </submittedName>
</protein>
<evidence type="ECO:0000313" key="2">
    <source>
        <dbReference type="EMBL" id="MEQ2469356.1"/>
    </source>
</evidence>
<sequence length="190" mass="22448">MSERPELNKNLDAETFKEYYWLKEELIDFCRKYGLPVSGGKLDITERIAYYLETGNIMRAKSVSRKSVSVCDITEETKIESDFVCSEKHRAFFKQHIGNSFSFNVAFQKWLKSNAGKTYKDAINAYYTILEEKKNGKTKIDKQFEYNTYIRDFFEDNKGKSLDDAIKCWKFKKQLKGHNKYERSDLDILK</sequence>
<proteinExistence type="predicted"/>
<dbReference type="Pfam" id="PF20026">
    <property type="entry name" value="DUF6434"/>
    <property type="match status" value="1"/>
</dbReference>
<dbReference type="RefSeq" id="WP_117949092.1">
    <property type="nucleotide sequence ID" value="NZ_JBBMEZ010000006.1"/>
</dbReference>
<evidence type="ECO:0000259" key="1">
    <source>
        <dbReference type="Pfam" id="PF20026"/>
    </source>
</evidence>
<dbReference type="InterPro" id="IPR045492">
    <property type="entry name" value="DUF6434"/>
</dbReference>
<name>A0ABV1F9B8_9FIRM</name>
<evidence type="ECO:0000313" key="3">
    <source>
        <dbReference type="Proteomes" id="UP001490816"/>
    </source>
</evidence>
<feature type="domain" description="DUF6434" evidence="1">
    <location>
        <begin position="72"/>
        <end position="127"/>
    </location>
</feature>
<organism evidence="2 3">
    <name type="scientific">Ruminococcoides intestinale</name>
    <dbReference type="NCBI Taxonomy" id="3133162"/>
    <lineage>
        <taxon>Bacteria</taxon>
        <taxon>Bacillati</taxon>
        <taxon>Bacillota</taxon>
        <taxon>Clostridia</taxon>
        <taxon>Eubacteriales</taxon>
        <taxon>Oscillospiraceae</taxon>
        <taxon>Ruminococcoides</taxon>
    </lineage>
</organism>
<gene>
    <name evidence="2" type="ORF">WMO39_03265</name>
</gene>
<keyword evidence="3" id="KW-1185">Reference proteome</keyword>
<reference evidence="2 3" key="1">
    <citation type="submission" date="2024-03" db="EMBL/GenBank/DDBJ databases">
        <title>Human intestinal bacterial collection.</title>
        <authorList>
            <person name="Pauvert C."/>
            <person name="Hitch T.C.A."/>
            <person name="Clavel T."/>
        </authorList>
    </citation>
    <scope>NUCLEOTIDE SEQUENCE [LARGE SCALE GENOMIC DNA]</scope>
    <source>
        <strain evidence="2 3">CLA-JM-H38</strain>
    </source>
</reference>